<keyword evidence="1" id="KW-0472">Membrane</keyword>
<evidence type="ECO:0000313" key="3">
    <source>
        <dbReference type="Proteomes" id="UP000730618"/>
    </source>
</evidence>
<feature type="transmembrane region" description="Helical" evidence="1">
    <location>
        <begin position="42"/>
        <end position="59"/>
    </location>
</feature>
<keyword evidence="3" id="KW-1185">Reference proteome</keyword>
<accession>A0ABM8VTQ0</accession>
<name>A0ABM8VTQ0_9BACL</name>
<evidence type="ECO:0000256" key="1">
    <source>
        <dbReference type="SAM" id="Phobius"/>
    </source>
</evidence>
<dbReference type="Proteomes" id="UP000730618">
    <property type="component" value="Unassembled WGS sequence"/>
</dbReference>
<keyword evidence="1" id="KW-1133">Transmembrane helix</keyword>
<keyword evidence="1" id="KW-0812">Transmembrane</keyword>
<evidence type="ECO:0000313" key="2">
    <source>
        <dbReference type="EMBL" id="CAG7658016.1"/>
    </source>
</evidence>
<gene>
    <name evidence="2" type="ORF">PAECIP111802_06922</name>
</gene>
<sequence>MMTAVTFSSFTMHSKNLAIVSVEKPDWRGFKMISRFVFSIQYMVWIGLNTRFTTVLFFVRMYNLSSIYSRGLRIHFGHDLGLLFYPVMYFGELISLPSLKEKHVDHDPNHQ</sequence>
<reference evidence="2 3" key="1">
    <citation type="submission" date="2021-06" db="EMBL/GenBank/DDBJ databases">
        <authorList>
            <person name="Criscuolo A."/>
        </authorList>
    </citation>
    <scope>NUCLEOTIDE SEQUENCE [LARGE SCALE GENOMIC DNA]</scope>
    <source>
        <strain evidence="3">CIP 111802</strain>
    </source>
</reference>
<organism evidence="2 3">
    <name type="scientific">Paenibacillus allorhizosphaerae</name>
    <dbReference type="NCBI Taxonomy" id="2849866"/>
    <lineage>
        <taxon>Bacteria</taxon>
        <taxon>Bacillati</taxon>
        <taxon>Bacillota</taxon>
        <taxon>Bacilli</taxon>
        <taxon>Bacillales</taxon>
        <taxon>Paenibacillaceae</taxon>
        <taxon>Paenibacillus</taxon>
    </lineage>
</organism>
<feature type="transmembrane region" description="Helical" evidence="1">
    <location>
        <begin position="80"/>
        <end position="99"/>
    </location>
</feature>
<dbReference type="EMBL" id="CAJVCE010000039">
    <property type="protein sequence ID" value="CAG7658016.1"/>
    <property type="molecule type" value="Genomic_DNA"/>
</dbReference>
<protein>
    <submittedName>
        <fullName evidence="2">Uncharacterized protein</fullName>
    </submittedName>
</protein>
<proteinExistence type="predicted"/>
<comment type="caution">
    <text evidence="2">The sequence shown here is derived from an EMBL/GenBank/DDBJ whole genome shotgun (WGS) entry which is preliminary data.</text>
</comment>